<keyword evidence="5" id="KW-1185">Reference proteome</keyword>
<dbReference type="GO" id="GO:0000156">
    <property type="term" value="F:phosphorelay response regulator activity"/>
    <property type="evidence" value="ECO:0007669"/>
    <property type="project" value="InterPro"/>
</dbReference>
<accession>A0A1M6JET2</accession>
<keyword evidence="1" id="KW-0597">Phosphoprotein</keyword>
<dbReference type="Gene3D" id="3.40.50.2300">
    <property type="match status" value="1"/>
</dbReference>
<feature type="domain" description="HTH LytTR-type" evidence="3">
    <location>
        <begin position="151"/>
        <end position="213"/>
    </location>
</feature>
<dbReference type="STRING" id="1121476.SAMN02745751_02597"/>
<dbReference type="PROSITE" id="PS50930">
    <property type="entry name" value="HTH_LYTTR"/>
    <property type="match status" value="1"/>
</dbReference>
<evidence type="ECO:0000313" key="5">
    <source>
        <dbReference type="Proteomes" id="UP000184052"/>
    </source>
</evidence>
<dbReference type="InterPro" id="IPR046947">
    <property type="entry name" value="LytR-like"/>
</dbReference>
<feature type="domain" description="Response regulatory" evidence="2">
    <location>
        <begin position="4"/>
        <end position="123"/>
    </location>
</feature>
<evidence type="ECO:0000256" key="1">
    <source>
        <dbReference type="PROSITE-ProRule" id="PRU00169"/>
    </source>
</evidence>
<dbReference type="SMART" id="SM00448">
    <property type="entry name" value="REC"/>
    <property type="match status" value="1"/>
</dbReference>
<dbReference type="InterPro" id="IPR011006">
    <property type="entry name" value="CheY-like_superfamily"/>
</dbReference>
<feature type="modified residue" description="4-aspartylphosphate" evidence="1">
    <location>
        <position position="60"/>
    </location>
</feature>
<proteinExistence type="predicted"/>
<dbReference type="PROSITE" id="PS50110">
    <property type="entry name" value="RESPONSE_REGULATORY"/>
    <property type="match status" value="1"/>
</dbReference>
<evidence type="ECO:0000259" key="3">
    <source>
        <dbReference type="PROSITE" id="PS50930"/>
    </source>
</evidence>
<reference evidence="4 5" key="1">
    <citation type="submission" date="2016-11" db="EMBL/GenBank/DDBJ databases">
        <authorList>
            <person name="Jaros S."/>
            <person name="Januszkiewicz K."/>
            <person name="Wedrychowicz H."/>
        </authorList>
    </citation>
    <scope>NUCLEOTIDE SEQUENCE [LARGE SCALE GENOMIC DNA]</scope>
    <source>
        <strain evidence="4 5">DSM 17477</strain>
    </source>
</reference>
<dbReference type="AlphaFoldDB" id="A0A1M6JET2"/>
<dbReference type="RefSeq" id="WP_073050006.1">
    <property type="nucleotide sequence ID" value="NZ_FQZL01000021.1"/>
</dbReference>
<dbReference type="EMBL" id="FQZL01000021">
    <property type="protein sequence ID" value="SHJ45122.1"/>
    <property type="molecule type" value="Genomic_DNA"/>
</dbReference>
<evidence type="ECO:0000259" key="2">
    <source>
        <dbReference type="PROSITE" id="PS50110"/>
    </source>
</evidence>
<evidence type="ECO:0000313" key="4">
    <source>
        <dbReference type="EMBL" id="SHJ45122.1"/>
    </source>
</evidence>
<dbReference type="Pfam" id="PF04397">
    <property type="entry name" value="LytTR"/>
    <property type="match status" value="1"/>
</dbReference>
<dbReference type="GO" id="GO:0003677">
    <property type="term" value="F:DNA binding"/>
    <property type="evidence" value="ECO:0007669"/>
    <property type="project" value="InterPro"/>
</dbReference>
<organism evidence="4 5">
    <name type="scientific">Dethiosulfatibacter aminovorans DSM 17477</name>
    <dbReference type="NCBI Taxonomy" id="1121476"/>
    <lineage>
        <taxon>Bacteria</taxon>
        <taxon>Bacillati</taxon>
        <taxon>Bacillota</taxon>
        <taxon>Tissierellia</taxon>
        <taxon>Dethiosulfatibacter</taxon>
    </lineage>
</organism>
<dbReference type="Proteomes" id="UP000184052">
    <property type="component" value="Unassembled WGS sequence"/>
</dbReference>
<dbReference type="SMART" id="SM00850">
    <property type="entry name" value="LytTR"/>
    <property type="match status" value="1"/>
</dbReference>
<sequence>MEIKILVVDDSLQQVRKIIESIEQYFKNLDDISYTADRARKSSDALDLLAGNEYDIVFLDVDIDELNGVDIAKRIRMKNDNTEIIFVTAYPDFSIKAYEVFALNYLLKPIDNAVFNKTMNKAVENIRNKAIASKLKFIEVVMRSESRRLYYDDILCFEKNGKCVKIHLVDGTTVEPRATLNEFEEKTGSKYFLRCHRGFLVNTMKIEKYAYDELHLRNSDIIIPVGRKFKDRVDRTIKNMI</sequence>
<dbReference type="PANTHER" id="PTHR37299:SF1">
    <property type="entry name" value="STAGE 0 SPORULATION PROTEIN A HOMOLOG"/>
    <property type="match status" value="1"/>
</dbReference>
<dbReference type="Gene3D" id="2.40.50.1020">
    <property type="entry name" value="LytTr DNA-binding domain"/>
    <property type="match status" value="1"/>
</dbReference>
<dbReference type="PANTHER" id="PTHR37299">
    <property type="entry name" value="TRANSCRIPTIONAL REGULATOR-RELATED"/>
    <property type="match status" value="1"/>
</dbReference>
<gene>
    <name evidence="4" type="ORF">SAMN02745751_02597</name>
</gene>
<dbReference type="SUPFAM" id="SSF52172">
    <property type="entry name" value="CheY-like"/>
    <property type="match status" value="1"/>
</dbReference>
<dbReference type="Pfam" id="PF00072">
    <property type="entry name" value="Response_reg"/>
    <property type="match status" value="1"/>
</dbReference>
<protein>
    <submittedName>
        <fullName evidence="4">Two component transcriptional regulator, LytTR family</fullName>
    </submittedName>
</protein>
<dbReference type="InterPro" id="IPR007492">
    <property type="entry name" value="LytTR_DNA-bd_dom"/>
</dbReference>
<dbReference type="InterPro" id="IPR001789">
    <property type="entry name" value="Sig_transdc_resp-reg_receiver"/>
</dbReference>
<name>A0A1M6JET2_9FIRM</name>
<dbReference type="OrthoDB" id="1701771at2"/>